<protein>
    <submittedName>
        <fullName evidence="1">DUF3800 domain-containing protein</fullName>
    </submittedName>
</protein>
<gene>
    <name evidence="1" type="ORF">K8V65_01135</name>
</gene>
<reference evidence="1" key="1">
    <citation type="journal article" date="2021" name="PeerJ">
        <title>Extensive microbial diversity within the chicken gut microbiome revealed by metagenomics and culture.</title>
        <authorList>
            <person name="Gilroy R."/>
            <person name="Ravi A."/>
            <person name="Getino M."/>
            <person name="Pursley I."/>
            <person name="Horton D.L."/>
            <person name="Alikhan N.F."/>
            <person name="Baker D."/>
            <person name="Gharbi K."/>
            <person name="Hall N."/>
            <person name="Watson M."/>
            <person name="Adriaenssens E.M."/>
            <person name="Foster-Nyarko E."/>
            <person name="Jarju S."/>
            <person name="Secka A."/>
            <person name="Antonio M."/>
            <person name="Oren A."/>
            <person name="Chaudhuri R.R."/>
            <person name="La Ragione R."/>
            <person name="Hildebrand F."/>
            <person name="Pallen M.J."/>
        </authorList>
    </citation>
    <scope>NUCLEOTIDE SEQUENCE</scope>
    <source>
        <strain evidence="1">7318</strain>
    </source>
</reference>
<dbReference type="AlphaFoldDB" id="A0A921HMW7"/>
<dbReference type="EMBL" id="DYVR01000032">
    <property type="protein sequence ID" value="HJF84258.1"/>
    <property type="molecule type" value="Genomic_DNA"/>
</dbReference>
<comment type="caution">
    <text evidence="1">The sequence shown here is derived from an EMBL/GenBank/DDBJ whole genome shotgun (WGS) entry which is preliminary data.</text>
</comment>
<evidence type="ECO:0000313" key="1">
    <source>
        <dbReference type="EMBL" id="HJF84258.1"/>
    </source>
</evidence>
<proteinExistence type="predicted"/>
<dbReference type="Pfam" id="PF12686">
    <property type="entry name" value="DUF3800"/>
    <property type="match status" value="1"/>
</dbReference>
<sequence>MQNIFFFFDDSGTLHISNDVSKFVYAGYVFTSRKDIDSARVRYTNLVKQIQKALKTSRELKACRLRPKYKRALYNVLRRENSLALVVDIARTYDKILYSSHSVCRYKDYILKIVIQAEIDRLIEKNILNPHDDISVFIYIDEQFATTDGIYGLREALKEELQFGIINYNYSRVHTPLFKGEVNVHLSYCDSRVNYMIQACDILANRIYCSYKYKKSQLRNIPNHLCLTFP</sequence>
<evidence type="ECO:0000313" key="2">
    <source>
        <dbReference type="Proteomes" id="UP000780768"/>
    </source>
</evidence>
<accession>A0A921HMW7</accession>
<name>A0A921HMW7_9FIRM</name>
<reference evidence="1" key="2">
    <citation type="submission" date="2021-09" db="EMBL/GenBank/DDBJ databases">
        <authorList>
            <person name="Gilroy R."/>
        </authorList>
    </citation>
    <scope>NUCLEOTIDE SEQUENCE</scope>
    <source>
        <strain evidence="1">7318</strain>
    </source>
</reference>
<dbReference type="Proteomes" id="UP000780768">
    <property type="component" value="Unassembled WGS sequence"/>
</dbReference>
<organism evidence="1 2">
    <name type="scientific">Megamonas hypermegale</name>
    <dbReference type="NCBI Taxonomy" id="158847"/>
    <lineage>
        <taxon>Bacteria</taxon>
        <taxon>Bacillati</taxon>
        <taxon>Bacillota</taxon>
        <taxon>Negativicutes</taxon>
        <taxon>Selenomonadales</taxon>
        <taxon>Selenomonadaceae</taxon>
        <taxon>Megamonas</taxon>
    </lineage>
</organism>
<dbReference type="InterPro" id="IPR024524">
    <property type="entry name" value="DUF3800"/>
</dbReference>